<dbReference type="Proteomes" id="UP001528823">
    <property type="component" value="Unassembled WGS sequence"/>
</dbReference>
<dbReference type="Gene3D" id="2.150.10.10">
    <property type="entry name" value="Serralysin-like metalloprotease, C-terminal"/>
    <property type="match status" value="1"/>
</dbReference>
<keyword evidence="1" id="KW-0106">Calcium</keyword>
<dbReference type="SUPFAM" id="SSF51120">
    <property type="entry name" value="beta-Roll"/>
    <property type="match status" value="1"/>
</dbReference>
<reference evidence="2 3" key="1">
    <citation type="submission" date="2022-11" db="EMBL/GenBank/DDBJ databases">
        <title>Spartinivicinus poritis sp. nov., isolated from scleractinian coral Porites lutea.</title>
        <authorList>
            <person name="Zhang G."/>
            <person name="Cai L."/>
            <person name="Wei Q."/>
        </authorList>
    </citation>
    <scope>NUCLEOTIDE SEQUENCE [LARGE SCALE GENOMIC DNA]</scope>
    <source>
        <strain evidence="2 3">A2-2</strain>
    </source>
</reference>
<protein>
    <submittedName>
        <fullName evidence="2">Calcium-binding protein</fullName>
    </submittedName>
</protein>
<name>A0ABT5ULB0_9GAMM</name>
<feature type="non-terminal residue" evidence="2">
    <location>
        <position position="1"/>
    </location>
</feature>
<evidence type="ECO:0000313" key="2">
    <source>
        <dbReference type="EMBL" id="MDE1465824.1"/>
    </source>
</evidence>
<dbReference type="InterPro" id="IPR011049">
    <property type="entry name" value="Serralysin-like_metalloprot_C"/>
</dbReference>
<organism evidence="2 3">
    <name type="scientific">Spartinivicinus poritis</name>
    <dbReference type="NCBI Taxonomy" id="2994640"/>
    <lineage>
        <taxon>Bacteria</taxon>
        <taxon>Pseudomonadati</taxon>
        <taxon>Pseudomonadota</taxon>
        <taxon>Gammaproteobacteria</taxon>
        <taxon>Oceanospirillales</taxon>
        <taxon>Zooshikellaceae</taxon>
        <taxon>Spartinivicinus</taxon>
    </lineage>
</organism>
<gene>
    <name evidence="2" type="ORF">ORQ98_28055</name>
</gene>
<keyword evidence="3" id="KW-1185">Reference proteome</keyword>
<evidence type="ECO:0000256" key="1">
    <source>
        <dbReference type="ARBA" id="ARBA00022837"/>
    </source>
</evidence>
<proteinExistence type="predicted"/>
<dbReference type="EMBL" id="JAPMOU010000090">
    <property type="protein sequence ID" value="MDE1465824.1"/>
    <property type="molecule type" value="Genomic_DNA"/>
</dbReference>
<evidence type="ECO:0000313" key="3">
    <source>
        <dbReference type="Proteomes" id="UP001528823"/>
    </source>
</evidence>
<sequence length="352" mass="38882">QGQDTYIIGRNGDTTANPAEKVINNIATPAQAIDTNNQVSYEQDYLVLAGVRRDKIRLSREGDDLLVKGLKDNGQEEAVRLQQFFKGEAYQHISIVDEKGGQSAIEVDEQGNAVLSNSAVIFGTDNADNLYTTEREQGSYTLLGEAGDDRLQAKHTFKATENGYEFLDGDILVGGKGNDTLRDSWADDVLFSGEDNDIIVSSLGDDQIDTGTGRDEVRFAPNAEGIKVVNTNSSSEAILWVPFSLTEANFRYEKNSLIIEGLAPKSRTDKKLMIMLPEYLTNKPNVVLKSYDGRQVEPETPNQYSELTYNSAMPANSKNKSLVEQERYDSDELRQLAELAALSLVVNQTDFS</sequence>
<accession>A0ABT5ULB0</accession>
<dbReference type="Pfam" id="PF00353">
    <property type="entry name" value="HemolysinCabind"/>
    <property type="match status" value="1"/>
</dbReference>
<dbReference type="RefSeq" id="WP_274692127.1">
    <property type="nucleotide sequence ID" value="NZ_JAPMOU010000090.1"/>
</dbReference>
<dbReference type="InterPro" id="IPR001343">
    <property type="entry name" value="Hemolysn_Ca-bd"/>
</dbReference>
<comment type="caution">
    <text evidence="2">The sequence shown here is derived from an EMBL/GenBank/DDBJ whole genome shotgun (WGS) entry which is preliminary data.</text>
</comment>